<evidence type="ECO:0000313" key="2">
    <source>
        <dbReference type="EMBL" id="SCC79929.1"/>
    </source>
</evidence>
<feature type="compositionally biased region" description="Low complexity" evidence="1">
    <location>
        <begin position="61"/>
        <end position="74"/>
    </location>
</feature>
<dbReference type="STRING" id="1505727.GA0061077_0890"/>
<reference evidence="3" key="1">
    <citation type="submission" date="2016-08" db="EMBL/GenBank/DDBJ databases">
        <authorList>
            <person name="Varghese N."/>
            <person name="Submissions Spin"/>
        </authorList>
    </citation>
    <scope>NUCLEOTIDE SEQUENCE [LARGE SCALE GENOMIC DNA]</scope>
    <source>
        <strain evidence="3">R-52791</strain>
    </source>
</reference>
<gene>
    <name evidence="2" type="ORF">GA0061077_0890</name>
</gene>
<accession>A0A1C4H4M9</accession>
<name>A0A1C4H4M9_9BIFI</name>
<sequence>MSSEQPKKRQSSSNAKRKPSKEMQRVYRRRRIVVGAIALVILAALGFGAYALVINVIAPQGGSADSSSSTSDSGKQGRLSKRPKGSANKQSGDAKSDKNQDGKGDEGGVRKCGANDVDLELTPASQKVDVGGSLDFKVTIRYKGSDPCVIDASNSSRILTISAVAGADSDSDSGSGSSSDTKKTSSEQIIWTSGVCPAKPRNLLLAKGDTDEQQITWPTDKTGNTCVPDDQLPKVRRGTYMAQLSLKDHSKLKSEKVPVVVQ</sequence>
<evidence type="ECO:0000256" key="1">
    <source>
        <dbReference type="SAM" id="MobiDB-lite"/>
    </source>
</evidence>
<dbReference type="RefSeq" id="WP_091847754.1">
    <property type="nucleotide sequence ID" value="NZ_FMBL01000002.1"/>
</dbReference>
<organism evidence="2 3">
    <name type="scientific">Bifidobacterium commune</name>
    <dbReference type="NCBI Taxonomy" id="1505727"/>
    <lineage>
        <taxon>Bacteria</taxon>
        <taxon>Bacillati</taxon>
        <taxon>Actinomycetota</taxon>
        <taxon>Actinomycetes</taxon>
        <taxon>Bifidobacteriales</taxon>
        <taxon>Bifidobacteriaceae</taxon>
        <taxon>Bifidobacterium</taxon>
    </lineage>
</organism>
<dbReference type="EMBL" id="FMBL01000002">
    <property type="protein sequence ID" value="SCC79929.1"/>
    <property type="molecule type" value="Genomic_DNA"/>
</dbReference>
<keyword evidence="3" id="KW-1185">Reference proteome</keyword>
<dbReference type="Proteomes" id="UP000242610">
    <property type="component" value="Unassembled WGS sequence"/>
</dbReference>
<feature type="compositionally biased region" description="Basic and acidic residues" evidence="1">
    <location>
        <begin position="92"/>
        <end position="109"/>
    </location>
</feature>
<dbReference type="OrthoDB" id="5189092at2"/>
<evidence type="ECO:0000313" key="3">
    <source>
        <dbReference type="Proteomes" id="UP000242610"/>
    </source>
</evidence>
<feature type="region of interest" description="Disordered" evidence="1">
    <location>
        <begin position="61"/>
        <end position="113"/>
    </location>
</feature>
<proteinExistence type="predicted"/>
<protein>
    <submittedName>
        <fullName evidence="2">Uncharacterized protein</fullName>
    </submittedName>
</protein>
<dbReference type="AlphaFoldDB" id="A0A1C4H4M9"/>
<feature type="region of interest" description="Disordered" evidence="1">
    <location>
        <begin position="166"/>
        <end position="187"/>
    </location>
</feature>
<feature type="region of interest" description="Disordered" evidence="1">
    <location>
        <begin position="1"/>
        <end position="24"/>
    </location>
</feature>